<accession>A0ABY7U8B0</accession>
<gene>
    <name evidence="8" type="primary">pabB</name>
    <name evidence="8" type="ORF">CMASS_03760</name>
</gene>
<dbReference type="NCBIfam" id="TIGR00566">
    <property type="entry name" value="trpG_papA"/>
    <property type="match status" value="1"/>
</dbReference>
<evidence type="ECO:0000313" key="9">
    <source>
        <dbReference type="Proteomes" id="UP001220064"/>
    </source>
</evidence>
<dbReference type="Gene3D" id="3.60.120.10">
    <property type="entry name" value="Anthranilate synthase"/>
    <property type="match status" value="1"/>
</dbReference>
<evidence type="ECO:0000256" key="2">
    <source>
        <dbReference type="ARBA" id="ARBA00013139"/>
    </source>
</evidence>
<evidence type="ECO:0000259" key="7">
    <source>
        <dbReference type="Pfam" id="PF04715"/>
    </source>
</evidence>
<name>A0ABY7U8B0_9CORY</name>
<dbReference type="SUPFAM" id="SSF52317">
    <property type="entry name" value="Class I glutamine amidotransferase-like"/>
    <property type="match status" value="1"/>
</dbReference>
<dbReference type="InterPro" id="IPR006805">
    <property type="entry name" value="Anth_synth_I_N"/>
</dbReference>
<protein>
    <recommendedName>
        <fullName evidence="2">aminodeoxychorismate synthase</fullName>
        <ecNumber evidence="2">2.6.1.85</ecNumber>
    </recommendedName>
</protein>
<feature type="domain" description="Anthranilate synthase component I N-terminal" evidence="7">
    <location>
        <begin position="253"/>
        <end position="333"/>
    </location>
</feature>
<dbReference type="PANTHER" id="PTHR11236:SF18">
    <property type="entry name" value="AMINODEOXYCHORISMATE SYNTHASE"/>
    <property type="match status" value="1"/>
</dbReference>
<keyword evidence="4" id="KW-0315">Glutamine amidotransferase</keyword>
<dbReference type="InterPro" id="IPR005801">
    <property type="entry name" value="ADC_synthase"/>
</dbReference>
<evidence type="ECO:0000313" key="8">
    <source>
        <dbReference type="EMBL" id="WCZ32204.1"/>
    </source>
</evidence>
<evidence type="ECO:0000256" key="4">
    <source>
        <dbReference type="ARBA" id="ARBA00022962"/>
    </source>
</evidence>
<dbReference type="SUPFAM" id="SSF56322">
    <property type="entry name" value="ADC synthase"/>
    <property type="match status" value="1"/>
</dbReference>
<evidence type="ECO:0000259" key="6">
    <source>
        <dbReference type="Pfam" id="PF00425"/>
    </source>
</evidence>
<dbReference type="Proteomes" id="UP001220064">
    <property type="component" value="Chromosome"/>
</dbReference>
<evidence type="ECO:0000256" key="3">
    <source>
        <dbReference type="ARBA" id="ARBA00022679"/>
    </source>
</evidence>
<dbReference type="Pfam" id="PF04715">
    <property type="entry name" value="Anth_synt_I_N"/>
    <property type="match status" value="1"/>
</dbReference>
<dbReference type="Pfam" id="PF00425">
    <property type="entry name" value="Chorismate_bind"/>
    <property type="match status" value="1"/>
</dbReference>
<dbReference type="EMBL" id="CP063189">
    <property type="protein sequence ID" value="WCZ32204.1"/>
    <property type="molecule type" value="Genomic_DNA"/>
</dbReference>
<sequence>MRILVVDNFDSFTYNLVDYLRHGARALGLSADTTVVTNDVELDSAELAAFDAAVISPGPGTPHNPDDIGLSAAVLDSFRGPILGVCLGMQAMVTWLSGAVGLAPEPVHGRTTPIRHTGGALFAGIDSPHEVVRYHSLCAVEVPAELAVTAVTDDAAAIPMAVEHRARPWYGVQFHPESIGDSARTRLVENFLAIARDHQRALANGAFSVRTLGRAVDPAAVAQQLRPGNSFWLDAGGFIILGEGARHLTYDVESNSADFFDAWNDAFRARRVDASAEPIPGCPFALGWVGYLGYELGKLCGAGEMPRYPGPDAQLMFCERAIVIHPDRDETYLLSFAGDDEWEIAEPVRRQPPRPAAAARPTPIPVHPETDYLALIRRAQELIRRGESYEVCLTNRLELPQLADPLAAFATLRENNPTGRTGYLDFGNLQLLSTTPELFLAADAAGTVTSKPIKGTRPRGTADTDADIAAELAGCEKDRSENLMIVDLVRNDLARVCDDIAVPQLCEVETYPTVHQLVSTVTGKLRAGHTPIDALRAAFPGGSMTGAPKRRTMQIISELEGTWRGPYSGAFGYLSLNGAADFSMVIRTLVNTEAGASYGVGGAILHLSDPAEEWEETRVKARVLEGLEP</sequence>
<proteinExistence type="inferred from homology"/>
<dbReference type="InterPro" id="IPR019999">
    <property type="entry name" value="Anth_synth_I-like"/>
</dbReference>
<dbReference type="PROSITE" id="PS51273">
    <property type="entry name" value="GATASE_TYPE_1"/>
    <property type="match status" value="1"/>
</dbReference>
<dbReference type="PRINTS" id="PR00096">
    <property type="entry name" value="GATASE"/>
</dbReference>
<evidence type="ECO:0000256" key="1">
    <source>
        <dbReference type="ARBA" id="ARBA00005970"/>
    </source>
</evidence>
<reference evidence="8 9" key="1">
    <citation type="submission" date="2020-10" db="EMBL/GenBank/DDBJ databases">
        <title>Complete genome sequence of Corynebacterium massiliense DSM 45435, type strain of Corynebacterium massiliense.</title>
        <authorList>
            <person name="Busche T."/>
            <person name="Kalinowski J."/>
            <person name="Ruckert C."/>
        </authorList>
    </citation>
    <scope>NUCLEOTIDE SEQUENCE [LARGE SCALE GENOMIC DNA]</scope>
    <source>
        <strain evidence="8 9">DSM 45435</strain>
    </source>
</reference>
<dbReference type="InterPro" id="IPR006221">
    <property type="entry name" value="TrpG/PapA_dom"/>
</dbReference>
<keyword evidence="9" id="KW-1185">Reference proteome</keyword>
<dbReference type="InterPro" id="IPR029062">
    <property type="entry name" value="Class_I_gatase-like"/>
</dbReference>
<dbReference type="GO" id="GO:0046820">
    <property type="term" value="F:4-amino-4-deoxychorismate synthase activity"/>
    <property type="evidence" value="ECO:0007669"/>
    <property type="project" value="UniProtKB-EC"/>
</dbReference>
<organism evidence="8 9">
    <name type="scientific">Corynebacterium massiliense DSM 45435</name>
    <dbReference type="NCBI Taxonomy" id="1121364"/>
    <lineage>
        <taxon>Bacteria</taxon>
        <taxon>Bacillati</taxon>
        <taxon>Actinomycetota</taxon>
        <taxon>Actinomycetes</taxon>
        <taxon>Mycobacteriales</taxon>
        <taxon>Corynebacteriaceae</taxon>
        <taxon>Corynebacterium</taxon>
    </lineage>
</organism>
<keyword evidence="3 8" id="KW-0808">Transferase</keyword>
<feature type="domain" description="Chorismate-utilising enzyme C-terminal" evidence="6">
    <location>
        <begin position="370"/>
        <end position="620"/>
    </location>
</feature>
<dbReference type="CDD" id="cd01743">
    <property type="entry name" value="GATase1_Anthranilate_Synthase"/>
    <property type="match status" value="1"/>
</dbReference>
<comment type="similarity">
    <text evidence="1">In the C-terminal section; belongs to the anthranilate synthase component I family.</text>
</comment>
<dbReference type="InterPro" id="IPR015890">
    <property type="entry name" value="Chorismate_C"/>
</dbReference>
<dbReference type="PANTHER" id="PTHR11236">
    <property type="entry name" value="AMINOBENZOATE/ANTHRANILATE SYNTHASE"/>
    <property type="match status" value="1"/>
</dbReference>
<dbReference type="Gene3D" id="3.40.50.880">
    <property type="match status" value="1"/>
</dbReference>
<evidence type="ECO:0000259" key="5">
    <source>
        <dbReference type="Pfam" id="PF00117"/>
    </source>
</evidence>
<dbReference type="RefSeq" id="WP_022862775.1">
    <property type="nucleotide sequence ID" value="NZ_ATVG01000004.1"/>
</dbReference>
<feature type="domain" description="Glutamine amidotransferase" evidence="5">
    <location>
        <begin position="4"/>
        <end position="193"/>
    </location>
</feature>
<dbReference type="PRINTS" id="PR00097">
    <property type="entry name" value="ANTSNTHASEII"/>
</dbReference>
<keyword evidence="8" id="KW-0032">Aminotransferase</keyword>
<dbReference type="InterPro" id="IPR017926">
    <property type="entry name" value="GATASE"/>
</dbReference>
<dbReference type="Pfam" id="PF00117">
    <property type="entry name" value="GATase"/>
    <property type="match status" value="1"/>
</dbReference>
<dbReference type="EC" id="2.6.1.85" evidence="2"/>